<dbReference type="InterPro" id="IPR050647">
    <property type="entry name" value="Plant_LRR-RLKs"/>
</dbReference>
<keyword evidence="4" id="KW-0067">ATP-binding</keyword>
<keyword evidence="5" id="KW-0325">Glycoprotein</keyword>
<dbReference type="SUPFAM" id="SSF52047">
    <property type="entry name" value="RNI-like"/>
    <property type="match status" value="1"/>
</dbReference>
<evidence type="ECO:0000256" key="4">
    <source>
        <dbReference type="ARBA" id="ARBA00022840"/>
    </source>
</evidence>
<gene>
    <name evidence="8" type="primary">LOC107427745</name>
</gene>
<evidence type="ECO:0000313" key="7">
    <source>
        <dbReference type="Proteomes" id="UP001652623"/>
    </source>
</evidence>
<evidence type="ECO:0000313" key="8">
    <source>
        <dbReference type="RefSeq" id="XP_048337020.2"/>
    </source>
</evidence>
<protein>
    <submittedName>
        <fullName evidence="8">Receptor-like protein 33</fullName>
    </submittedName>
</protein>
<dbReference type="GeneID" id="107427745"/>
<evidence type="ECO:0000256" key="1">
    <source>
        <dbReference type="ARBA" id="ARBA00022614"/>
    </source>
</evidence>
<feature type="transmembrane region" description="Helical" evidence="6">
    <location>
        <begin position="1023"/>
        <end position="1047"/>
    </location>
</feature>
<keyword evidence="6" id="KW-0812">Transmembrane</keyword>
<dbReference type="Gene3D" id="3.80.10.10">
    <property type="entry name" value="Ribonuclease Inhibitor"/>
    <property type="match status" value="6"/>
</dbReference>
<dbReference type="Pfam" id="PF00560">
    <property type="entry name" value="LRR_1"/>
    <property type="match status" value="11"/>
</dbReference>
<dbReference type="SUPFAM" id="SSF52075">
    <property type="entry name" value="Outer arm dynein light chain 1"/>
    <property type="match status" value="1"/>
</dbReference>
<dbReference type="InterPro" id="IPR001611">
    <property type="entry name" value="Leu-rich_rpt"/>
</dbReference>
<organism evidence="7 8">
    <name type="scientific">Ziziphus jujuba</name>
    <name type="common">Chinese jujube</name>
    <name type="synonym">Ziziphus sativa</name>
    <dbReference type="NCBI Taxonomy" id="326968"/>
    <lineage>
        <taxon>Eukaryota</taxon>
        <taxon>Viridiplantae</taxon>
        <taxon>Streptophyta</taxon>
        <taxon>Embryophyta</taxon>
        <taxon>Tracheophyta</taxon>
        <taxon>Spermatophyta</taxon>
        <taxon>Magnoliopsida</taxon>
        <taxon>eudicotyledons</taxon>
        <taxon>Gunneridae</taxon>
        <taxon>Pentapetalae</taxon>
        <taxon>rosids</taxon>
        <taxon>fabids</taxon>
        <taxon>Rosales</taxon>
        <taxon>Rhamnaceae</taxon>
        <taxon>Paliureae</taxon>
        <taxon>Ziziphus</taxon>
    </lineage>
</organism>
<keyword evidence="3" id="KW-0547">Nucleotide-binding</keyword>
<dbReference type="SMART" id="SM00369">
    <property type="entry name" value="LRR_TYP"/>
    <property type="match status" value="10"/>
</dbReference>
<sequence>METGYVVGLDLSCSLHGPLRSNSSLFRLLHLQKLNLAQNNFSSCSIPSEFGQLSRLTHLDLSNSNFSGRIPSEISSLTNLISLDISYYSGMDFPFDTYPTKQEPELLRRLSQNLTSFGQLHLSGLNLSSQVPESLADLSSLTHLSLCGCGLIGEFPRRIFQLPNIQAIDLSDNEDLTGSLPEFHSGSNLTFLRLRNTKFVEKIPNSIGNLKSLDELDLSSCMFSGPLPYSIGNLSQLSYLFLSGNFFNGQLPSTLGNLAKIRTLHLGGNEFSGEFPSSFGNLQQLENLYLYQNNFHSRVPSSVANFTQLVRLDLSDNFFHGSLPISLPYLLEDIYFRNNSLTGSIPSHTFGNLTFLHILDLSSNSLNGAIPSSLLTLPSFRELHLDDNQFIDLEVLSNSSFLEILSLRGNRLNGNIPSSIAKFILLRGLYLSSNNLSGRVDFKIFSGMLKTLDLSYNSLSLTTNISLNISALPMFDRLFLSSCNITEFPFFLKAQNDLGILDLSNNKIGGLIPKWFLSMNLGRLSLSHNFITGWEEVPLIHQWKRLSHLDLSSNKLQGPLVVPPMSTRFLFISNNSLTGRIDPLFCKLRDLEVLDASNNHLDGTIPQCLENLDGSLRVLNLRRNSFVGNIPQICRDRSILMTLDLSHNQLYGNIPRSLVKCKNLDVLNLGHNQLSDTFPFWLQYLQRLQVLVLSSNKFRGAIWCPRDFFGFMTLKTFDLSHNGFTGNLPLEYFRNWTSMSSKVSKMGFESDAAYDEKGTYNDSVKIICKGQEMELVTTLTDFISIDLSNNKFDGEIPSTLWRLRSLVMLNLSSNNFSGLIPSSLGNLKELESLDLSNNKLFGKIPQQLTAITFLAYLNLSHNQLVGQIPQGGQVSTFQDSSFEGNMGLCGLPLSRKCENPRLPASDGVNNNEKSDSIFSFGWKAVVVGYGCGLLIGMVAGHVITSRRPDLISKFFRVRLQRNRIQGEIQGSIGNLQGIQGNQFATFETSSYDGNLGLRDYPLAAKCGSYVALKSPPPASEESWFHFAFVWVTFLPGCFSGLVVGIVAGNNVVLEEAILVYEDFVPVGREKDSYNEEDVRV</sequence>
<evidence type="ECO:0000256" key="3">
    <source>
        <dbReference type="ARBA" id="ARBA00022741"/>
    </source>
</evidence>
<dbReference type="PANTHER" id="PTHR48056:SF81">
    <property type="entry name" value="RECEPTOR PROTEIN-TYROSINE KINASE CEPR1"/>
    <property type="match status" value="1"/>
</dbReference>
<keyword evidence="6" id="KW-1133">Transmembrane helix</keyword>
<dbReference type="Proteomes" id="UP001652623">
    <property type="component" value="Chromosome 9"/>
</dbReference>
<feature type="transmembrane region" description="Helical" evidence="6">
    <location>
        <begin position="920"/>
        <end position="943"/>
    </location>
</feature>
<dbReference type="Pfam" id="PF13855">
    <property type="entry name" value="LRR_8"/>
    <property type="match status" value="2"/>
</dbReference>
<dbReference type="PRINTS" id="PR00019">
    <property type="entry name" value="LEURICHRPT"/>
</dbReference>
<dbReference type="PANTHER" id="PTHR48056">
    <property type="entry name" value="LRR RECEPTOR-LIKE SERINE/THREONINE-PROTEIN KINASE-RELATED"/>
    <property type="match status" value="1"/>
</dbReference>
<accession>A0ABM3IX56</accession>
<reference evidence="8" key="1">
    <citation type="submission" date="2025-08" db="UniProtKB">
        <authorList>
            <consortium name="RefSeq"/>
        </authorList>
    </citation>
    <scope>IDENTIFICATION</scope>
    <source>
        <tissue evidence="8">Seedling</tissue>
    </source>
</reference>
<proteinExistence type="predicted"/>
<keyword evidence="2" id="KW-0677">Repeat</keyword>
<evidence type="ECO:0000256" key="2">
    <source>
        <dbReference type="ARBA" id="ARBA00022737"/>
    </source>
</evidence>
<keyword evidence="7" id="KW-1185">Reference proteome</keyword>
<evidence type="ECO:0000256" key="6">
    <source>
        <dbReference type="SAM" id="Phobius"/>
    </source>
</evidence>
<evidence type="ECO:0000256" key="5">
    <source>
        <dbReference type="ARBA" id="ARBA00023180"/>
    </source>
</evidence>
<dbReference type="RefSeq" id="XP_048337020.2">
    <property type="nucleotide sequence ID" value="XM_048481063.2"/>
</dbReference>
<dbReference type="SMART" id="SM00365">
    <property type="entry name" value="LRR_SD22"/>
    <property type="match status" value="6"/>
</dbReference>
<dbReference type="InterPro" id="IPR032675">
    <property type="entry name" value="LRR_dom_sf"/>
</dbReference>
<name>A0ABM3IX56_ZIZJJ</name>
<dbReference type="SUPFAM" id="SSF52058">
    <property type="entry name" value="L domain-like"/>
    <property type="match status" value="1"/>
</dbReference>
<keyword evidence="1" id="KW-0433">Leucine-rich repeat</keyword>
<keyword evidence="6" id="KW-0472">Membrane</keyword>
<dbReference type="InterPro" id="IPR003591">
    <property type="entry name" value="Leu-rich_rpt_typical-subtyp"/>
</dbReference>